<gene>
    <name evidence="1" type="ORF">BBM1128_05095</name>
</gene>
<evidence type="ECO:0000313" key="2">
    <source>
        <dbReference type="Proteomes" id="UP000037193"/>
    </source>
</evidence>
<comment type="caution">
    <text evidence="1">The sequence shown here is derived from an EMBL/GenBank/DDBJ whole genome shotgun (WGS) entry which is preliminary data.</text>
</comment>
<dbReference type="AlphaFoldDB" id="A0A0L7B0I3"/>
<sequence>MKTHKEVAALLQTAQREQRCAIGDGGKLYTALRRRTKIGEVVSPYPNLFAATSYWKSLNVEQQSMHLIRALAKVHPTWTFAGLSAACVYQYEHSYSLHNGTVDIVSPKGANCGGASGLNRIYMARCSQYRCQGILVTSPARTLIDCASLPFDKALAIYDSALRLQHVTKLDVETLIVQTDCNETNVKRLLRYANPLRENGGESWTYARIRQLGFAEPLFQTEFDNPANPEMPYRVDFCWKLHDGRIIVVEYDGIAKYRDTSNPNRANLMAKFEYERQRDTNLKTQGVTSIKHLFYEDVSDLKRLNALLTAIGIPKIR</sequence>
<reference evidence="1 2" key="1">
    <citation type="journal article" date="2015" name="Int J Genomics">
        <title>Comparative Genomics Revealed Genetic Diversity and Species/Strain-Level Differences in Carbohydrate Metabolism of Three Probiotic Bifidobacterial Species.</title>
        <authorList>
            <person name="Odamaki T."/>
            <person name="Horigome A."/>
            <person name="Sugahara H."/>
            <person name="Hashikura N."/>
            <person name="Minami J."/>
            <person name="Xiao J.Z."/>
            <person name="Abe F."/>
        </authorList>
    </citation>
    <scope>NUCLEOTIDE SEQUENCE [LARGE SCALE GENOMIC DNA]</scope>
    <source>
        <strain evidence="1 2">MCC 1128</strain>
    </source>
</reference>
<dbReference type="PATRIC" id="fig|1365965.3.peg.1025"/>
<evidence type="ECO:0008006" key="3">
    <source>
        <dbReference type="Google" id="ProtNLM"/>
    </source>
</evidence>
<dbReference type="RefSeq" id="WP_003831625.1">
    <property type="nucleotide sequence ID" value="NZ_AVQD01000008.1"/>
</dbReference>
<dbReference type="Proteomes" id="UP000037193">
    <property type="component" value="Unassembled WGS sequence"/>
</dbReference>
<name>A0A0L7B0I3_BIFBR</name>
<dbReference type="EMBL" id="AVQD01000008">
    <property type="protein sequence ID" value="KOA41000.1"/>
    <property type="molecule type" value="Genomic_DNA"/>
</dbReference>
<proteinExistence type="predicted"/>
<protein>
    <recommendedName>
        <fullName evidence="3">CTP synthase</fullName>
    </recommendedName>
</protein>
<evidence type="ECO:0000313" key="1">
    <source>
        <dbReference type="EMBL" id="KOA41000.1"/>
    </source>
</evidence>
<organism evidence="1 2">
    <name type="scientific">Bifidobacterium breve MCC 1128</name>
    <dbReference type="NCBI Taxonomy" id="1365965"/>
    <lineage>
        <taxon>Bacteria</taxon>
        <taxon>Bacillati</taxon>
        <taxon>Actinomycetota</taxon>
        <taxon>Actinomycetes</taxon>
        <taxon>Bifidobacteriales</taxon>
        <taxon>Bifidobacteriaceae</taxon>
        <taxon>Bifidobacterium</taxon>
    </lineage>
</organism>
<accession>A0A0L7B0I3</accession>